<proteinExistence type="inferred from homology"/>
<comment type="caution">
    <text evidence="6">The sequence shown here is derived from an EMBL/GenBank/DDBJ whole genome shotgun (WGS) entry which is preliminary data.</text>
</comment>
<dbReference type="PROSITE" id="PS00455">
    <property type="entry name" value="AMP_BINDING"/>
    <property type="match status" value="2"/>
</dbReference>
<name>A0A7W8YYQ7_9SPHI</name>
<dbReference type="InterPro" id="IPR023213">
    <property type="entry name" value="CAT-like_dom_sf"/>
</dbReference>
<evidence type="ECO:0000256" key="4">
    <source>
        <dbReference type="ARBA" id="ARBA00022553"/>
    </source>
</evidence>
<protein>
    <submittedName>
        <fullName evidence="6">Amino acid adenylation domain-containing protein</fullName>
    </submittedName>
</protein>
<dbReference type="InterPro" id="IPR010071">
    <property type="entry name" value="AA_adenyl_dom"/>
</dbReference>
<dbReference type="InterPro" id="IPR036736">
    <property type="entry name" value="ACP-like_sf"/>
</dbReference>
<dbReference type="InterPro" id="IPR045851">
    <property type="entry name" value="AMP-bd_C_sf"/>
</dbReference>
<accession>A0A7W8YYQ7</accession>
<dbReference type="GO" id="GO:0003824">
    <property type="term" value="F:catalytic activity"/>
    <property type="evidence" value="ECO:0007669"/>
    <property type="project" value="InterPro"/>
</dbReference>
<dbReference type="Pfam" id="PF13193">
    <property type="entry name" value="AMP-binding_C"/>
    <property type="match status" value="2"/>
</dbReference>
<dbReference type="Gene3D" id="3.30.559.30">
    <property type="entry name" value="Nonribosomal peptide synthetase, condensation domain"/>
    <property type="match status" value="2"/>
</dbReference>
<dbReference type="SUPFAM" id="SSF47336">
    <property type="entry name" value="ACP-like"/>
    <property type="match status" value="2"/>
</dbReference>
<dbReference type="SMART" id="SM00823">
    <property type="entry name" value="PKS_PP"/>
    <property type="match status" value="1"/>
</dbReference>
<dbReference type="CDD" id="cd12117">
    <property type="entry name" value="A_NRPS_Srf_like"/>
    <property type="match status" value="1"/>
</dbReference>
<keyword evidence="4" id="KW-0597">Phosphoprotein</keyword>
<dbReference type="SUPFAM" id="SSF56801">
    <property type="entry name" value="Acetyl-CoA synthetase-like"/>
    <property type="match status" value="2"/>
</dbReference>
<dbReference type="Pfam" id="PF00668">
    <property type="entry name" value="Condensation"/>
    <property type="match status" value="2"/>
</dbReference>
<dbReference type="GO" id="GO:0043041">
    <property type="term" value="P:amino acid activation for nonribosomal peptide biosynthetic process"/>
    <property type="evidence" value="ECO:0007669"/>
    <property type="project" value="TreeGrafter"/>
</dbReference>
<evidence type="ECO:0000259" key="5">
    <source>
        <dbReference type="PROSITE" id="PS50075"/>
    </source>
</evidence>
<dbReference type="PANTHER" id="PTHR45527:SF1">
    <property type="entry name" value="FATTY ACID SYNTHASE"/>
    <property type="match status" value="1"/>
</dbReference>
<dbReference type="PROSITE" id="PS50075">
    <property type="entry name" value="CARRIER"/>
    <property type="match status" value="2"/>
</dbReference>
<dbReference type="InterPro" id="IPR020845">
    <property type="entry name" value="AMP-binding_CS"/>
</dbReference>
<dbReference type="InterPro" id="IPR009081">
    <property type="entry name" value="PP-bd_ACP"/>
</dbReference>
<dbReference type="Gene3D" id="3.40.50.980">
    <property type="match status" value="4"/>
</dbReference>
<sequence length="2095" mass="235677">MIEDVFSLTPLQEGLYYHWLTAPGSPVYFEQMSFRLKGDLNIEVLEKSYASLVSRHGILRTVFTNNVGEKPLQIVKKEVTPVFKYIDTLQEPSLSVADYKVLDRAEGFDLHSGSQMRLTILDLGDQVYEFIWSHHHILMDGWCMSILINEFLSIYGSLVRGNKPRLNKVYPYSDYIKWLSKLEPEESLAYWNKYLTGSNGLSTLPKLTVNDTDGYQAEESTITLDDSLRQAVKELCGESGVTENTFMQTVWGILLASYNHTNDVVFGAVVSGRPAEVEGIEEMIGFFINTVPVRVQLDEKESITALLKRIQASAIEGTAHHYTQLADIQVDNVGVFDHIVVFENYPVQQLVEQSIGGTEHTGGLSLISSAIFEQTNYDFTLVILPGDKLCIKFKYNKKVYDQELISRLEKQLVLVIRQITENPAISFQEIDYLSKEEKQTLLFDFNAAAIVAYPNDQTIINLFEEQVKQTPDHLAVVFENSQLTYGQLNELSNQLGDYLRKIYAVQVDDLIGIQLERSDWTIVAILGVLKSGGACVPIDPEYPQERIDYMVADSQCKLVIDEKVLGGFKVEREAFKRENPIPVAIASSLAYLIYTSGSTGKPKGVMVEHSNIVRLVKSPNYVKLSDQDRLLGLSNFSFDASLFEVFGALLNGASLFVGVKDVFLDFNKLGQTIAEQGISVFFLTTALFNSLVDVKFLAFSKLRYLLFGGELVSLSHVKRFRANHPEVNLVHVYGPTENTTFSSYYPVKEVDEVLGTIPIGSAISNSQCYIFNGPVQCGKLSPVGVAGEICLGGDGLARGYLNRPELTEEKFVANPFVAGEKIYRTGDLGRWLPDGSIEFIGRQDDQVKIRGHRIEPGEIANMLQENKEVEGALVLALPNQDGEYELVAYIVTKLYLNPSNIRLYLSRKLPAYMIPAHFVLLDEFPLTANGKIDKKRLPDPSGAGSGTEYLAPRNETEEKLVSIWQKILKKEKIGVLDNFFEIGGHSLKATRLASQLHKEFDVKVELKEIFSNAVLEAQARLIQQAVKTSFIAIAPAPVQASYPMSSSQRRLWILSQFEDGNSANNMPGVYEFEGELEPASLAYAFKLLIERHEILRTVFRADEKGDIRQFIFPANEVQFTIPDFDLRGEKQQYAKLKSLLQHEFTRPFELAEGPLVRASLYQTEDHKWIFTYTLHHIISDGWSMGIMINELLLFYNSHRKGEANPLASLRIQYKDYAVWQQEQLSGETLKGHKDYWLKQFEGELPVMDLPGDRTRPAVKTYNGGVIYKTIAKDLASELRSFSQEQGATLFMSLLAVVNTLLYRYTGDEDIITGSPIAGREHIDLDDQIGFYVNTLSLRTRFKGTDNFKDLLAHVKQVTLGAYEHQIYPFDELVDALNLKGDISRNPLFDVLVELQNNETSQSKKTHTPEKLKVKFHEEEINLFSRFDLSFSFLETANELTISIEYNSDLFDNATALRMAAHVEQLISAVVKEPLIPVQQLNYLSEQEKYKLINEFNTSAPGYPLDKTFIELFEEQAANTPDHIAVIFNHTALTYRELNETVNQFGNYLLQTYELKADDLVGLKLERSEWVLIAILGVFKSGAAYVPIDPDYPQERVNYITTNANCKLLIDAEELSRFANEQFKFSKNNRVKVNAPGDLAYVIYTSGSTGSPKGSMIEHAGMLNHLFAMKELLAMDSNSKIVQNASYTFDISVWQFLNALIIGGTTIIYDRETILNPALFIENLIAVQATILQVVPSYLKTVLDLIAEGKTPDLSAIKYLSVTGEAVSQPLLKKWFEVFPEIKVLNAYGPAEASDDVTLHIMDKAPAEMTVPVGRPIQNMNVYILDKLDKLCPIGVAGEICVSGIGVGRGYLNDAKRTTENFVIDPFHTEKSVRMYRTGDTGRWLADGNVEFIGRKDDQVKIRGHRIELGEIEKAVQQYSGIEEVVVIAKKEPTGENNLVAYLISNKNVLMEEIRGYLLSRLPVYMVPAYFVQLDKLPLSANGKVDKKALPDPESIGLKSGIAYVAARNETEERLVEIWETLLDKEKISVKDNFFELGGHSLLAIRLISKIHEQFDVKIGMTAFFQAPVIETMALYLEAVSFKEQGSVDATEELIF</sequence>
<dbReference type="FunFam" id="3.30.300.30:FF:000010">
    <property type="entry name" value="Enterobactin synthetase component F"/>
    <property type="match status" value="2"/>
</dbReference>
<dbReference type="GO" id="GO:0031177">
    <property type="term" value="F:phosphopantetheine binding"/>
    <property type="evidence" value="ECO:0007669"/>
    <property type="project" value="InterPro"/>
</dbReference>
<dbReference type="NCBIfam" id="NF003417">
    <property type="entry name" value="PRK04813.1"/>
    <property type="match status" value="2"/>
</dbReference>
<dbReference type="EMBL" id="JACHCF010000021">
    <property type="protein sequence ID" value="MBB5624256.1"/>
    <property type="molecule type" value="Genomic_DNA"/>
</dbReference>
<dbReference type="CDD" id="cd05930">
    <property type="entry name" value="A_NRPS"/>
    <property type="match status" value="1"/>
</dbReference>
<feature type="domain" description="Carrier" evidence="5">
    <location>
        <begin position="951"/>
        <end position="1026"/>
    </location>
</feature>
<dbReference type="InterPro" id="IPR006162">
    <property type="entry name" value="Ppantetheine_attach_site"/>
</dbReference>
<keyword evidence="3" id="KW-0596">Phosphopantetheine</keyword>
<comment type="similarity">
    <text evidence="2">Belongs to the ATP-dependent AMP-binding enzyme family.</text>
</comment>
<dbReference type="CDD" id="cd19531">
    <property type="entry name" value="LCL_NRPS-like"/>
    <property type="match status" value="1"/>
</dbReference>
<dbReference type="Gene3D" id="2.30.38.10">
    <property type="entry name" value="Luciferase, Domain 3"/>
    <property type="match status" value="2"/>
</dbReference>
<dbReference type="FunFam" id="1.10.1200.10:FF:000005">
    <property type="entry name" value="Nonribosomal peptide synthetase 1"/>
    <property type="match status" value="2"/>
</dbReference>
<evidence type="ECO:0000256" key="3">
    <source>
        <dbReference type="ARBA" id="ARBA00022450"/>
    </source>
</evidence>
<dbReference type="InterPro" id="IPR000873">
    <property type="entry name" value="AMP-dep_synth/lig_dom"/>
</dbReference>
<reference evidence="6 7" key="1">
    <citation type="submission" date="2020-08" db="EMBL/GenBank/DDBJ databases">
        <title>Genomic Encyclopedia of Type Strains, Phase IV (KMG-V): Genome sequencing to study the core and pangenomes of soil and plant-associated prokaryotes.</title>
        <authorList>
            <person name="Whitman W."/>
        </authorList>
    </citation>
    <scope>NUCLEOTIDE SEQUENCE [LARGE SCALE GENOMIC DNA]</scope>
    <source>
        <strain evidence="6 7">MP7CTX6</strain>
    </source>
</reference>
<dbReference type="Gene3D" id="3.30.300.30">
    <property type="match status" value="2"/>
</dbReference>
<comment type="cofactor">
    <cofactor evidence="1">
        <name>pantetheine 4'-phosphate</name>
        <dbReference type="ChEBI" id="CHEBI:47942"/>
    </cofactor>
</comment>
<dbReference type="PROSITE" id="PS00012">
    <property type="entry name" value="PHOSPHOPANTETHEINE"/>
    <property type="match status" value="2"/>
</dbReference>
<feature type="domain" description="Carrier" evidence="5">
    <location>
        <begin position="2005"/>
        <end position="2080"/>
    </location>
</feature>
<dbReference type="PANTHER" id="PTHR45527">
    <property type="entry name" value="NONRIBOSOMAL PEPTIDE SYNTHETASE"/>
    <property type="match status" value="1"/>
</dbReference>
<dbReference type="GO" id="GO:0005829">
    <property type="term" value="C:cytosol"/>
    <property type="evidence" value="ECO:0007669"/>
    <property type="project" value="TreeGrafter"/>
</dbReference>
<dbReference type="GO" id="GO:0044550">
    <property type="term" value="P:secondary metabolite biosynthetic process"/>
    <property type="evidence" value="ECO:0007669"/>
    <property type="project" value="TreeGrafter"/>
</dbReference>
<dbReference type="Gene3D" id="1.10.1200.10">
    <property type="entry name" value="ACP-like"/>
    <property type="match status" value="2"/>
</dbReference>
<evidence type="ECO:0000313" key="7">
    <source>
        <dbReference type="Proteomes" id="UP000537718"/>
    </source>
</evidence>
<evidence type="ECO:0000313" key="6">
    <source>
        <dbReference type="EMBL" id="MBB5624256.1"/>
    </source>
</evidence>
<dbReference type="RefSeq" id="WP_183870299.1">
    <property type="nucleotide sequence ID" value="NZ_JACHCF010000021.1"/>
</dbReference>
<evidence type="ECO:0000256" key="1">
    <source>
        <dbReference type="ARBA" id="ARBA00001957"/>
    </source>
</evidence>
<dbReference type="InterPro" id="IPR001242">
    <property type="entry name" value="Condensation_dom"/>
</dbReference>
<dbReference type="InterPro" id="IPR025110">
    <property type="entry name" value="AMP-bd_C"/>
</dbReference>
<dbReference type="SUPFAM" id="SSF52777">
    <property type="entry name" value="CoA-dependent acyltransferases"/>
    <property type="match status" value="4"/>
</dbReference>
<dbReference type="Pfam" id="PF00501">
    <property type="entry name" value="AMP-binding"/>
    <property type="match status" value="2"/>
</dbReference>
<dbReference type="CDD" id="cd19543">
    <property type="entry name" value="DCL_NRPS"/>
    <property type="match status" value="1"/>
</dbReference>
<dbReference type="Proteomes" id="UP000537718">
    <property type="component" value="Unassembled WGS sequence"/>
</dbReference>
<dbReference type="Gene3D" id="3.30.559.10">
    <property type="entry name" value="Chloramphenicol acetyltransferase-like domain"/>
    <property type="match status" value="2"/>
</dbReference>
<dbReference type="NCBIfam" id="TIGR01733">
    <property type="entry name" value="AA-adenyl-dom"/>
    <property type="match status" value="2"/>
</dbReference>
<gene>
    <name evidence="6" type="ORF">HDE69_005354</name>
</gene>
<dbReference type="InterPro" id="IPR020806">
    <property type="entry name" value="PKS_PP-bd"/>
</dbReference>
<organism evidence="6 7">
    <name type="scientific">Pedobacter cryoconitis</name>
    <dbReference type="NCBI Taxonomy" id="188932"/>
    <lineage>
        <taxon>Bacteria</taxon>
        <taxon>Pseudomonadati</taxon>
        <taxon>Bacteroidota</taxon>
        <taxon>Sphingobacteriia</taxon>
        <taxon>Sphingobacteriales</taxon>
        <taxon>Sphingobacteriaceae</taxon>
        <taxon>Pedobacter</taxon>
    </lineage>
</organism>
<evidence type="ECO:0000256" key="2">
    <source>
        <dbReference type="ARBA" id="ARBA00006432"/>
    </source>
</evidence>
<dbReference type="Pfam" id="PF00550">
    <property type="entry name" value="PP-binding"/>
    <property type="match status" value="2"/>
</dbReference>